<sequence length="124" mass="13335">MPPAAQLLVVVVALAAFWFVVMRPARVQQRKVVELQQALQVGDEVVLSAGIFGTVRSLSDARVDIEIAPGVVITVARQVVVRRVQDLPDQDRPAEPGSASEDPTDPDHGQDPRAPRGPADPTQD</sequence>
<dbReference type="GO" id="GO:0005886">
    <property type="term" value="C:plasma membrane"/>
    <property type="evidence" value="ECO:0007669"/>
    <property type="project" value="UniProtKB-SubCell"/>
</dbReference>
<dbReference type="PANTHER" id="PTHR33909">
    <property type="entry name" value="SEC TRANSLOCON ACCESSORY COMPLEX SUBUNIT YAJC"/>
    <property type="match status" value="1"/>
</dbReference>
<proteinExistence type="inferred from homology"/>
<dbReference type="InterPro" id="IPR003849">
    <property type="entry name" value="Preprotein_translocase_YajC"/>
</dbReference>
<gene>
    <name evidence="12" type="ORF">EDD33_1412</name>
</gene>
<dbReference type="RefSeq" id="WP_211332450.1">
    <property type="nucleotide sequence ID" value="NZ_RKHO01000001.1"/>
</dbReference>
<accession>A0A3N2CSN5</accession>
<evidence type="ECO:0000256" key="5">
    <source>
        <dbReference type="ARBA" id="ARBA00022692"/>
    </source>
</evidence>
<feature type="compositionally biased region" description="Basic and acidic residues" evidence="10">
    <location>
        <begin position="85"/>
        <end position="94"/>
    </location>
</feature>
<evidence type="ECO:0000256" key="2">
    <source>
        <dbReference type="ARBA" id="ARBA00006742"/>
    </source>
</evidence>
<evidence type="ECO:0000256" key="4">
    <source>
        <dbReference type="ARBA" id="ARBA00022475"/>
    </source>
</evidence>
<comment type="subcellular location">
    <subcellularLocation>
        <location evidence="1">Cell membrane</location>
        <topology evidence="1">Single-pass membrane protein</topology>
    </subcellularLocation>
</comment>
<dbReference type="GO" id="GO:0015031">
    <property type="term" value="P:protein transport"/>
    <property type="evidence" value="ECO:0007669"/>
    <property type="project" value="UniProtKB-KW"/>
</dbReference>
<keyword evidence="9 11" id="KW-0472">Membrane</keyword>
<keyword evidence="5 11" id="KW-0812">Transmembrane</keyword>
<dbReference type="EMBL" id="RKHO01000001">
    <property type="protein sequence ID" value="ROR90567.1"/>
    <property type="molecule type" value="Genomic_DNA"/>
</dbReference>
<keyword evidence="8" id="KW-0811">Translocation</keyword>
<evidence type="ECO:0000256" key="8">
    <source>
        <dbReference type="ARBA" id="ARBA00023010"/>
    </source>
</evidence>
<evidence type="ECO:0000256" key="7">
    <source>
        <dbReference type="ARBA" id="ARBA00022989"/>
    </source>
</evidence>
<evidence type="ECO:0000256" key="3">
    <source>
        <dbReference type="ARBA" id="ARBA00022448"/>
    </source>
</evidence>
<keyword evidence="3" id="KW-0813">Transport</keyword>
<keyword evidence="7 11" id="KW-1133">Transmembrane helix</keyword>
<keyword evidence="6" id="KW-0653">Protein transport</keyword>
<dbReference type="Pfam" id="PF02699">
    <property type="entry name" value="YajC"/>
    <property type="match status" value="1"/>
</dbReference>
<reference evidence="12 13" key="1">
    <citation type="submission" date="2018-11" db="EMBL/GenBank/DDBJ databases">
        <title>Sequencing the genomes of 1000 actinobacteria strains.</title>
        <authorList>
            <person name="Klenk H.-P."/>
        </authorList>
    </citation>
    <scope>NUCLEOTIDE SEQUENCE [LARGE SCALE GENOMIC DNA]</scope>
    <source>
        <strain evidence="12 13">DSM 12652</strain>
    </source>
</reference>
<name>A0A3N2CSN5_9ACTN</name>
<dbReference type="Proteomes" id="UP000281738">
    <property type="component" value="Unassembled WGS sequence"/>
</dbReference>
<keyword evidence="4" id="KW-1003">Cell membrane</keyword>
<feature type="region of interest" description="Disordered" evidence="10">
    <location>
        <begin position="85"/>
        <end position="124"/>
    </location>
</feature>
<evidence type="ECO:0000256" key="11">
    <source>
        <dbReference type="SAM" id="Phobius"/>
    </source>
</evidence>
<organism evidence="12 13">
    <name type="scientific">Nocardioides aurantiacus</name>
    <dbReference type="NCBI Taxonomy" id="86796"/>
    <lineage>
        <taxon>Bacteria</taxon>
        <taxon>Bacillati</taxon>
        <taxon>Actinomycetota</taxon>
        <taxon>Actinomycetes</taxon>
        <taxon>Propionibacteriales</taxon>
        <taxon>Nocardioidaceae</taxon>
        <taxon>Nocardioides</taxon>
    </lineage>
</organism>
<keyword evidence="13" id="KW-1185">Reference proteome</keyword>
<evidence type="ECO:0000256" key="9">
    <source>
        <dbReference type="ARBA" id="ARBA00023136"/>
    </source>
</evidence>
<dbReference type="PANTHER" id="PTHR33909:SF1">
    <property type="entry name" value="SEC TRANSLOCON ACCESSORY COMPLEX SUBUNIT YAJC"/>
    <property type="match status" value="1"/>
</dbReference>
<evidence type="ECO:0000256" key="1">
    <source>
        <dbReference type="ARBA" id="ARBA00004162"/>
    </source>
</evidence>
<protein>
    <submittedName>
        <fullName evidence="12">Preprotein translocase subunit YajC</fullName>
    </submittedName>
</protein>
<dbReference type="SMART" id="SM01323">
    <property type="entry name" value="YajC"/>
    <property type="match status" value="1"/>
</dbReference>
<dbReference type="PRINTS" id="PR01853">
    <property type="entry name" value="YAJCTRNLCASE"/>
</dbReference>
<dbReference type="NCBIfam" id="TIGR00739">
    <property type="entry name" value="yajC"/>
    <property type="match status" value="1"/>
</dbReference>
<comment type="caution">
    <text evidence="12">The sequence shown here is derived from an EMBL/GenBank/DDBJ whole genome shotgun (WGS) entry which is preliminary data.</text>
</comment>
<evidence type="ECO:0000256" key="10">
    <source>
        <dbReference type="SAM" id="MobiDB-lite"/>
    </source>
</evidence>
<evidence type="ECO:0000256" key="6">
    <source>
        <dbReference type="ARBA" id="ARBA00022927"/>
    </source>
</evidence>
<feature type="transmembrane region" description="Helical" evidence="11">
    <location>
        <begin position="6"/>
        <end position="22"/>
    </location>
</feature>
<comment type="similarity">
    <text evidence="2">Belongs to the YajC family.</text>
</comment>
<evidence type="ECO:0000313" key="12">
    <source>
        <dbReference type="EMBL" id="ROR90567.1"/>
    </source>
</evidence>
<evidence type="ECO:0000313" key="13">
    <source>
        <dbReference type="Proteomes" id="UP000281738"/>
    </source>
</evidence>
<feature type="compositionally biased region" description="Basic and acidic residues" evidence="10">
    <location>
        <begin position="105"/>
        <end position="114"/>
    </location>
</feature>
<dbReference type="AlphaFoldDB" id="A0A3N2CSN5"/>